<gene>
    <name evidence="2" type="ORF">AAK873_03615</name>
</gene>
<keyword evidence="3" id="KW-1185">Reference proteome</keyword>
<comment type="caution">
    <text evidence="2">The sequence shown here is derived from an EMBL/GenBank/DDBJ whole genome shotgun (WGS) entry which is preliminary data.</text>
</comment>
<dbReference type="PROSITE" id="PS51257">
    <property type="entry name" value="PROKAR_LIPOPROTEIN"/>
    <property type="match status" value="1"/>
</dbReference>
<evidence type="ECO:0000256" key="1">
    <source>
        <dbReference type="SAM" id="SignalP"/>
    </source>
</evidence>
<organism evidence="2 3">
    <name type="scientific">Heminiphilus faecis</name>
    <dbReference type="NCBI Taxonomy" id="2601703"/>
    <lineage>
        <taxon>Bacteria</taxon>
        <taxon>Pseudomonadati</taxon>
        <taxon>Bacteroidota</taxon>
        <taxon>Bacteroidia</taxon>
        <taxon>Bacteroidales</taxon>
        <taxon>Muribaculaceae</taxon>
        <taxon>Heminiphilus</taxon>
    </lineage>
</organism>
<dbReference type="Gene3D" id="2.60.40.2620">
    <property type="entry name" value="Fimbrillin-like"/>
    <property type="match status" value="1"/>
</dbReference>
<dbReference type="Proteomes" id="UP001565200">
    <property type="component" value="Unassembled WGS sequence"/>
</dbReference>
<sequence length="400" mass="44866">MNIKNMNHIAVSIALAIALIAPWLVSCSDQSADTPDPAAGSRSLRFAVDPISTGSRVSHDGYKSTFEPGDKIGCIIIDTKKAGDDQYMANTCWSYNNDGFLILEKVFDSSNVQQNAGSNTIITPDADKVDEGNEWVKLIDGNADYKLLFYYPYTGIAEIKEELQTATDPSDISYPNVIKGDLNTDNNFVSQNYIIFPVGKTDVLWGSDLSLRWSCYPAFVNIDQSDKAKFNRSEFMYETSTPSNSSGTVSLKFKKKTADIEVDSDIELSDVYFQNAANGLIRGRAFDFSSDAFIPIEYVQQWETPIFRRETNVMIKDKFMPYHDNGKYRIILPAQDNFDCDLCFNIGENAYTIALEQNITELKENHLYIIHINKAGECTIKINDWQDDGSGVIVDKDETN</sequence>
<feature type="signal peptide" evidence="1">
    <location>
        <begin position="1"/>
        <end position="31"/>
    </location>
</feature>
<dbReference type="CDD" id="cd13120">
    <property type="entry name" value="BF2867_like_N"/>
    <property type="match status" value="1"/>
</dbReference>
<proteinExistence type="predicted"/>
<dbReference type="RefSeq" id="WP_369863218.1">
    <property type="nucleotide sequence ID" value="NZ_JBCLPP010000007.1"/>
</dbReference>
<keyword evidence="1" id="KW-0732">Signal</keyword>
<accession>A0ABV4CTJ4</accession>
<protein>
    <submittedName>
        <fullName evidence="2">Fimbrillin family protein</fullName>
    </submittedName>
</protein>
<feature type="chain" id="PRO_5046286319" evidence="1">
    <location>
        <begin position="32"/>
        <end position="400"/>
    </location>
</feature>
<dbReference type="InterPro" id="IPR042278">
    <property type="entry name" value="Mfa-like_1_N"/>
</dbReference>
<dbReference type="EMBL" id="JBCLPP010000007">
    <property type="protein sequence ID" value="MEY8244708.1"/>
    <property type="molecule type" value="Genomic_DNA"/>
</dbReference>
<name>A0ABV4CTJ4_9BACT</name>
<reference evidence="2 3" key="1">
    <citation type="submission" date="2024-03" db="EMBL/GenBank/DDBJ databases">
        <title>Mouse gut bacterial collection (mGBC) of GemPharmatech.</title>
        <authorList>
            <person name="He Y."/>
            <person name="Dong L."/>
            <person name="Wu D."/>
            <person name="Gao X."/>
            <person name="Lin Z."/>
        </authorList>
    </citation>
    <scope>NUCLEOTIDE SEQUENCE [LARGE SCALE GENOMIC DNA]</scope>
    <source>
        <strain evidence="2 3">54-13</strain>
    </source>
</reference>
<evidence type="ECO:0000313" key="2">
    <source>
        <dbReference type="EMBL" id="MEY8244708.1"/>
    </source>
</evidence>
<evidence type="ECO:0000313" key="3">
    <source>
        <dbReference type="Proteomes" id="UP001565200"/>
    </source>
</evidence>